<protein>
    <recommendedName>
        <fullName evidence="6">Probable membrane transporter protein</fullName>
    </recommendedName>
</protein>
<evidence type="ECO:0000256" key="2">
    <source>
        <dbReference type="ARBA" id="ARBA00009142"/>
    </source>
</evidence>
<feature type="transmembrane region" description="Helical" evidence="6">
    <location>
        <begin position="202"/>
        <end position="220"/>
    </location>
</feature>
<feature type="transmembrane region" description="Helical" evidence="6">
    <location>
        <begin position="114"/>
        <end position="133"/>
    </location>
</feature>
<keyword evidence="8" id="KW-1185">Reference proteome</keyword>
<keyword evidence="5 6" id="KW-0472">Membrane</keyword>
<comment type="caution">
    <text evidence="7">The sequence shown here is derived from an EMBL/GenBank/DDBJ whole genome shotgun (WGS) entry which is preliminary data.</text>
</comment>
<evidence type="ECO:0000256" key="5">
    <source>
        <dbReference type="ARBA" id="ARBA00023136"/>
    </source>
</evidence>
<reference evidence="7 8" key="1">
    <citation type="submission" date="2023-07" db="EMBL/GenBank/DDBJ databases">
        <title>Sequencing the genomes of 1000 actinobacteria strains.</title>
        <authorList>
            <person name="Klenk H.-P."/>
        </authorList>
    </citation>
    <scope>NUCLEOTIDE SEQUENCE [LARGE SCALE GENOMIC DNA]</scope>
    <source>
        <strain evidence="7 8">DSM 19426</strain>
    </source>
</reference>
<evidence type="ECO:0000256" key="3">
    <source>
        <dbReference type="ARBA" id="ARBA00022692"/>
    </source>
</evidence>
<proteinExistence type="inferred from homology"/>
<sequence>MGEIFTADFWSIITAGLLVGIVVGLTGMGGGALMTPALIFLGVGSTSSVIAADLTAAAVYKTGGALVHRKHGNPNMQLAKWLMLGSIPMAFIGPFLVHAAYGGDQATLEKALKTALGFALLIAAATYALRLYIGMRQIRRGTAGDMGEPTIRPLPTLLVGALGGLLVGVTSVGSGSVIMVALLMLYPALSAVRLVGTDLVQAVPLVLSAAIANIIAQGGLDLSLTIPLVIGSVPGTVLGSRLAPRVPQSVLRRGIVIVLTMSGVALLDKAGWAPLGAGEDETHPILIAGIGVALVVLVPIVWGFLRKTEGLPFMGSPTVAEIEREERRPRTAR</sequence>
<dbReference type="InterPro" id="IPR051598">
    <property type="entry name" value="TSUP/Inactive_protease-like"/>
</dbReference>
<keyword evidence="4 6" id="KW-1133">Transmembrane helix</keyword>
<feature type="transmembrane region" description="Helical" evidence="6">
    <location>
        <begin position="255"/>
        <end position="273"/>
    </location>
</feature>
<evidence type="ECO:0000256" key="6">
    <source>
        <dbReference type="RuleBase" id="RU363041"/>
    </source>
</evidence>
<dbReference type="PANTHER" id="PTHR43701:SF2">
    <property type="entry name" value="MEMBRANE TRANSPORTER PROTEIN YJNA-RELATED"/>
    <property type="match status" value="1"/>
</dbReference>
<feature type="transmembrane region" description="Helical" evidence="6">
    <location>
        <begin position="39"/>
        <end position="60"/>
    </location>
</feature>
<dbReference type="Pfam" id="PF01925">
    <property type="entry name" value="TauE"/>
    <property type="match status" value="1"/>
</dbReference>
<feature type="transmembrane region" description="Helical" evidence="6">
    <location>
        <begin position="154"/>
        <end position="171"/>
    </location>
</feature>
<feature type="transmembrane region" description="Helical" evidence="6">
    <location>
        <begin position="177"/>
        <end position="195"/>
    </location>
</feature>
<dbReference type="PANTHER" id="PTHR43701">
    <property type="entry name" value="MEMBRANE TRANSPORTER PROTEIN MJ0441-RELATED"/>
    <property type="match status" value="1"/>
</dbReference>
<keyword evidence="6" id="KW-1003">Cell membrane</keyword>
<organism evidence="7 8">
    <name type="scientific">Nocardioides marmoribigeumensis</name>
    <dbReference type="NCBI Taxonomy" id="433649"/>
    <lineage>
        <taxon>Bacteria</taxon>
        <taxon>Bacillati</taxon>
        <taxon>Actinomycetota</taxon>
        <taxon>Actinomycetes</taxon>
        <taxon>Propionibacteriales</taxon>
        <taxon>Nocardioidaceae</taxon>
        <taxon>Nocardioides</taxon>
    </lineage>
</organism>
<feature type="transmembrane region" description="Helical" evidence="6">
    <location>
        <begin position="12"/>
        <end position="33"/>
    </location>
</feature>
<feature type="transmembrane region" description="Helical" evidence="6">
    <location>
        <begin position="285"/>
        <end position="305"/>
    </location>
</feature>
<comment type="caution">
    <text evidence="6">Lacks conserved residue(s) required for the propagation of feature annotation.</text>
</comment>
<comment type="similarity">
    <text evidence="2 6">Belongs to the 4-toluene sulfonate uptake permease (TSUP) (TC 2.A.102) family.</text>
</comment>
<feature type="transmembrane region" description="Helical" evidence="6">
    <location>
        <begin position="226"/>
        <end position="243"/>
    </location>
</feature>
<accession>A0ABU2BTN6</accession>
<evidence type="ECO:0000256" key="4">
    <source>
        <dbReference type="ARBA" id="ARBA00022989"/>
    </source>
</evidence>
<dbReference type="InterPro" id="IPR002781">
    <property type="entry name" value="TM_pro_TauE-like"/>
</dbReference>
<gene>
    <name evidence="7" type="ORF">J2S63_001530</name>
</gene>
<comment type="subcellular location">
    <subcellularLocation>
        <location evidence="6">Cell membrane</location>
        <topology evidence="6">Multi-pass membrane protein</topology>
    </subcellularLocation>
    <subcellularLocation>
        <location evidence="1">Membrane</location>
        <topology evidence="1">Multi-pass membrane protein</topology>
    </subcellularLocation>
</comment>
<evidence type="ECO:0000313" key="7">
    <source>
        <dbReference type="EMBL" id="MDR7361977.1"/>
    </source>
</evidence>
<dbReference type="EMBL" id="JAVDYG010000001">
    <property type="protein sequence ID" value="MDR7361977.1"/>
    <property type="molecule type" value="Genomic_DNA"/>
</dbReference>
<keyword evidence="3 6" id="KW-0812">Transmembrane</keyword>
<name>A0ABU2BTN6_9ACTN</name>
<dbReference type="Proteomes" id="UP001183648">
    <property type="component" value="Unassembled WGS sequence"/>
</dbReference>
<evidence type="ECO:0000256" key="1">
    <source>
        <dbReference type="ARBA" id="ARBA00004141"/>
    </source>
</evidence>
<feature type="transmembrane region" description="Helical" evidence="6">
    <location>
        <begin position="81"/>
        <end position="102"/>
    </location>
</feature>
<dbReference type="RefSeq" id="WP_310300786.1">
    <property type="nucleotide sequence ID" value="NZ_BAAAPS010000008.1"/>
</dbReference>
<evidence type="ECO:0000313" key="8">
    <source>
        <dbReference type="Proteomes" id="UP001183648"/>
    </source>
</evidence>